<dbReference type="PIRSF" id="PIRSF000429">
    <property type="entry name" value="Ac-CoA_Ac_transf"/>
    <property type="match status" value="1"/>
</dbReference>
<evidence type="ECO:0000259" key="13">
    <source>
        <dbReference type="Pfam" id="PF00108"/>
    </source>
</evidence>
<organism evidence="15 16">
    <name type="scientific">Acinetobacter puyangensis</name>
    <dbReference type="NCBI Taxonomy" id="1096779"/>
    <lineage>
        <taxon>Bacteria</taxon>
        <taxon>Pseudomonadati</taxon>
        <taxon>Pseudomonadota</taxon>
        <taxon>Gammaproteobacteria</taxon>
        <taxon>Moraxellales</taxon>
        <taxon>Moraxellaceae</taxon>
        <taxon>Acinetobacter</taxon>
    </lineage>
</organism>
<evidence type="ECO:0000256" key="10">
    <source>
        <dbReference type="ARBA" id="ARBA00048527"/>
    </source>
</evidence>
<dbReference type="InterPro" id="IPR002155">
    <property type="entry name" value="Thiolase"/>
</dbReference>
<proteinExistence type="inferred from homology"/>
<evidence type="ECO:0000256" key="12">
    <source>
        <dbReference type="RuleBase" id="RU003557"/>
    </source>
</evidence>
<dbReference type="InterPro" id="IPR020613">
    <property type="entry name" value="Thiolase_CS"/>
</dbReference>
<gene>
    <name evidence="15" type="ORF">SAMN05421731_1241</name>
</gene>
<dbReference type="InterPro" id="IPR012793">
    <property type="entry name" value="PcaF"/>
</dbReference>
<dbReference type="RefSeq" id="WP_097080534.1">
    <property type="nucleotide sequence ID" value="NZ_BAABHT010000031.1"/>
</dbReference>
<comment type="function">
    <text evidence="1">Catalyzes thiolytic cleavage of beta-ketoadipyl-CoA to succinyl-CoA and acetyl-CoA.</text>
</comment>
<comment type="catalytic activity">
    <reaction evidence="10">
        <text>succinyl-CoA + acetyl-CoA = 3-oxoadipyl-CoA + CoA</text>
        <dbReference type="Rhea" id="RHEA:19481"/>
        <dbReference type="ChEBI" id="CHEBI:57287"/>
        <dbReference type="ChEBI" id="CHEBI:57288"/>
        <dbReference type="ChEBI" id="CHEBI:57292"/>
        <dbReference type="ChEBI" id="CHEBI:57348"/>
        <dbReference type="EC" id="2.3.1.174"/>
    </reaction>
</comment>
<dbReference type="Proteomes" id="UP000219042">
    <property type="component" value="Unassembled WGS sequence"/>
</dbReference>
<evidence type="ECO:0000256" key="8">
    <source>
        <dbReference type="ARBA" id="ARBA00023315"/>
    </source>
</evidence>
<dbReference type="PROSITE" id="PS00098">
    <property type="entry name" value="THIOLASE_1"/>
    <property type="match status" value="1"/>
</dbReference>
<comment type="similarity">
    <text evidence="3 12">Belongs to the thiolase-like superfamily. Thiolase family.</text>
</comment>
<dbReference type="GO" id="GO:0033812">
    <property type="term" value="F:3-oxoadipyl-CoA thiolase activity"/>
    <property type="evidence" value="ECO:0007669"/>
    <property type="project" value="UniProtKB-EC"/>
</dbReference>
<dbReference type="InterPro" id="IPR020610">
    <property type="entry name" value="Thiolase_AS"/>
</dbReference>
<dbReference type="Pfam" id="PF02803">
    <property type="entry name" value="Thiolase_C"/>
    <property type="match status" value="1"/>
</dbReference>
<dbReference type="PANTHER" id="PTHR18919:SF107">
    <property type="entry name" value="ACETYL-COA ACETYLTRANSFERASE, CYTOSOLIC"/>
    <property type="match status" value="1"/>
</dbReference>
<dbReference type="PANTHER" id="PTHR18919">
    <property type="entry name" value="ACETYL-COA C-ACYLTRANSFERASE"/>
    <property type="match status" value="1"/>
</dbReference>
<dbReference type="SUPFAM" id="SSF53901">
    <property type="entry name" value="Thiolase-like"/>
    <property type="match status" value="2"/>
</dbReference>
<dbReference type="OrthoDB" id="9764638at2"/>
<evidence type="ECO:0000256" key="6">
    <source>
        <dbReference type="ARBA" id="ARBA00022679"/>
    </source>
</evidence>
<reference evidence="16" key="1">
    <citation type="submission" date="2016-09" db="EMBL/GenBank/DDBJ databases">
        <authorList>
            <person name="Varghese N."/>
            <person name="Submissions S."/>
        </authorList>
    </citation>
    <scope>NUCLEOTIDE SEQUENCE [LARGE SCALE GENOMIC DNA]</scope>
    <source>
        <strain evidence="16">ANC 4466</strain>
    </source>
</reference>
<dbReference type="Gene3D" id="3.40.47.10">
    <property type="match status" value="1"/>
</dbReference>
<keyword evidence="6 12" id="KW-0808">Transferase</keyword>
<feature type="active site" description="Proton acceptor" evidence="11">
    <location>
        <position position="360"/>
    </location>
</feature>
<comment type="pathway">
    <text evidence="2">Aromatic compound metabolism; beta-ketoadipate pathway; acetyl-CoA and succinyl-CoA from 3-oxoadipate: step 2/2.</text>
</comment>
<dbReference type="NCBIfam" id="TIGR02430">
    <property type="entry name" value="pcaF"/>
    <property type="match status" value="1"/>
</dbReference>
<evidence type="ECO:0000256" key="9">
    <source>
        <dbReference type="ARBA" id="ARBA00041222"/>
    </source>
</evidence>
<accession>A0A240EE39</accession>
<dbReference type="InterPro" id="IPR020617">
    <property type="entry name" value="Thiolase_C"/>
</dbReference>
<keyword evidence="16" id="KW-1185">Reference proteome</keyword>
<evidence type="ECO:0000313" key="16">
    <source>
        <dbReference type="Proteomes" id="UP000219042"/>
    </source>
</evidence>
<dbReference type="EMBL" id="OANT01000024">
    <property type="protein sequence ID" value="SNX46968.1"/>
    <property type="molecule type" value="Genomic_DNA"/>
</dbReference>
<dbReference type="PROSITE" id="PS00099">
    <property type="entry name" value="THIOLASE_3"/>
    <property type="match status" value="1"/>
</dbReference>
<evidence type="ECO:0000259" key="14">
    <source>
        <dbReference type="Pfam" id="PF02803"/>
    </source>
</evidence>
<dbReference type="InterPro" id="IPR016039">
    <property type="entry name" value="Thiolase-like"/>
</dbReference>
<evidence type="ECO:0000313" key="15">
    <source>
        <dbReference type="EMBL" id="SNX46968.1"/>
    </source>
</evidence>
<evidence type="ECO:0000256" key="11">
    <source>
        <dbReference type="PIRSR" id="PIRSR000429-1"/>
    </source>
</evidence>
<evidence type="ECO:0000256" key="3">
    <source>
        <dbReference type="ARBA" id="ARBA00010982"/>
    </source>
</evidence>
<dbReference type="InterPro" id="IPR020615">
    <property type="entry name" value="Thiolase_acyl_enz_int_AS"/>
</dbReference>
<dbReference type="NCBIfam" id="TIGR01930">
    <property type="entry name" value="AcCoA-C-Actrans"/>
    <property type="match status" value="1"/>
</dbReference>
<keyword evidence="7" id="KW-0058">Aromatic hydrocarbons catabolism</keyword>
<feature type="active site" description="Acyl-thioester intermediate" evidence="11">
    <location>
        <position position="93"/>
    </location>
</feature>
<feature type="active site" description="Proton acceptor" evidence="11">
    <location>
        <position position="390"/>
    </location>
</feature>
<evidence type="ECO:0000256" key="5">
    <source>
        <dbReference type="ARBA" id="ARBA00016181"/>
    </source>
</evidence>
<evidence type="ECO:0000256" key="1">
    <source>
        <dbReference type="ARBA" id="ARBA00003720"/>
    </source>
</evidence>
<evidence type="ECO:0000256" key="4">
    <source>
        <dbReference type="ARBA" id="ARBA00012233"/>
    </source>
</evidence>
<feature type="domain" description="Thiolase N-terminal" evidence="13">
    <location>
        <begin position="8"/>
        <end position="270"/>
    </location>
</feature>
<dbReference type="PROSITE" id="PS00737">
    <property type="entry name" value="THIOLASE_2"/>
    <property type="match status" value="1"/>
</dbReference>
<dbReference type="CDD" id="cd00751">
    <property type="entry name" value="thiolase"/>
    <property type="match status" value="1"/>
</dbReference>
<dbReference type="InterPro" id="IPR020616">
    <property type="entry name" value="Thiolase_N"/>
</dbReference>
<feature type="domain" description="Thiolase C-terminal" evidence="14">
    <location>
        <begin position="280"/>
        <end position="403"/>
    </location>
</feature>
<dbReference type="AlphaFoldDB" id="A0A240EE39"/>
<keyword evidence="8 12" id="KW-0012">Acyltransferase</keyword>
<evidence type="ECO:0000256" key="7">
    <source>
        <dbReference type="ARBA" id="ARBA00022797"/>
    </source>
</evidence>
<dbReference type="Pfam" id="PF00108">
    <property type="entry name" value="Thiolase_N"/>
    <property type="match status" value="1"/>
</dbReference>
<dbReference type="GO" id="GO:0019619">
    <property type="term" value="P:3,4-dihydroxybenzoate catabolic process"/>
    <property type="evidence" value="ECO:0007669"/>
    <property type="project" value="InterPro"/>
</dbReference>
<evidence type="ECO:0000256" key="2">
    <source>
        <dbReference type="ARBA" id="ARBA00005071"/>
    </source>
</evidence>
<dbReference type="NCBIfam" id="NF006551">
    <property type="entry name" value="PRK09050.1"/>
    <property type="match status" value="1"/>
</dbReference>
<protein>
    <recommendedName>
        <fullName evidence="5">Beta-ketoadipyl-CoA thiolase</fullName>
        <ecNumber evidence="4">2.3.1.174</ecNumber>
    </recommendedName>
    <alternativeName>
        <fullName evidence="9">3-oxoadipyl-CoA thiolase</fullName>
    </alternativeName>
</protein>
<dbReference type="EC" id="2.3.1.174" evidence="4"/>
<sequence>MSILKNAYIIDAIRTPFGRYAGGLAPVRADDLGAIPIQALIARNPQVDWQQVDDVIYGCANQAGEDNRNVGRMSALLAGLPYQVPATTINRLCGSSLDAIAIAARAIKAGEADLMIAGGVESMSRAPYVMGKSDSAYGRSQKIEDTTMGWRFINPKLKELYGVDSMPQTAENVAEQFQINRADQDLFALNSQQRTAAAQAKGYFKQEIIPVTIPQRKGDAIVIDSDEHPRASTTLEGLSKLKGVVKADGTVTAGNASGINDGAAAVLIASDHAVQHYGLTPRARIVAATTVGVEPRIMGFAPAPAIKKLLKQANLTLDQMDVIELNEAFAAQSLAVTRDLGLADEDTRINPNGGAIALGHPLGASGARLVITALNQLEQTGGKYGLCSMCIGVGQGIALIIERMDVDHVASV</sequence>
<dbReference type="FunFam" id="3.40.47.10:FF:000010">
    <property type="entry name" value="Acetyl-CoA acetyltransferase (Thiolase)"/>
    <property type="match status" value="1"/>
</dbReference>
<name>A0A240EE39_9GAMM</name>